<feature type="compositionally biased region" description="Pro residues" evidence="1">
    <location>
        <begin position="222"/>
        <end position="232"/>
    </location>
</feature>
<protein>
    <submittedName>
        <fullName evidence="2">Uncharacterized protein</fullName>
    </submittedName>
</protein>
<organism evidence="2 3">
    <name type="scientific">Phytophthora aleatoria</name>
    <dbReference type="NCBI Taxonomy" id="2496075"/>
    <lineage>
        <taxon>Eukaryota</taxon>
        <taxon>Sar</taxon>
        <taxon>Stramenopiles</taxon>
        <taxon>Oomycota</taxon>
        <taxon>Peronosporomycetes</taxon>
        <taxon>Peronosporales</taxon>
        <taxon>Peronosporaceae</taxon>
        <taxon>Phytophthora</taxon>
    </lineage>
</organism>
<dbReference type="EMBL" id="JAENGY010003451">
    <property type="protein sequence ID" value="KAG6941757.1"/>
    <property type="molecule type" value="Genomic_DNA"/>
</dbReference>
<evidence type="ECO:0000256" key="1">
    <source>
        <dbReference type="SAM" id="MobiDB-lite"/>
    </source>
</evidence>
<evidence type="ECO:0000313" key="3">
    <source>
        <dbReference type="Proteomes" id="UP000709295"/>
    </source>
</evidence>
<feature type="region of interest" description="Disordered" evidence="1">
    <location>
        <begin position="167"/>
        <end position="244"/>
    </location>
</feature>
<keyword evidence="3" id="KW-1185">Reference proteome</keyword>
<proteinExistence type="predicted"/>
<comment type="caution">
    <text evidence="2">The sequence shown here is derived from an EMBL/GenBank/DDBJ whole genome shotgun (WGS) entry which is preliminary data.</text>
</comment>
<feature type="region of interest" description="Disordered" evidence="1">
    <location>
        <begin position="55"/>
        <end position="111"/>
    </location>
</feature>
<name>A0A8J5IBW1_9STRA</name>
<accession>A0A8J5IBW1</accession>
<dbReference type="AlphaFoldDB" id="A0A8J5IBW1"/>
<dbReference type="Proteomes" id="UP000709295">
    <property type="component" value="Unassembled WGS sequence"/>
</dbReference>
<reference evidence="2" key="1">
    <citation type="submission" date="2021-01" db="EMBL/GenBank/DDBJ databases">
        <title>Phytophthora aleatoria, a newly-described species from Pinus radiata is distinct from Phytophthora cactorum isolates based on comparative genomics.</title>
        <authorList>
            <person name="Mcdougal R."/>
            <person name="Panda P."/>
            <person name="Williams N."/>
            <person name="Studholme D.J."/>
        </authorList>
    </citation>
    <scope>NUCLEOTIDE SEQUENCE</scope>
    <source>
        <strain evidence="2">NZFS 4037</strain>
    </source>
</reference>
<evidence type="ECO:0000313" key="2">
    <source>
        <dbReference type="EMBL" id="KAG6941757.1"/>
    </source>
</evidence>
<sequence length="262" mass="27072">MTAGELNPADLELNQETFVALQRIQAEAAGTSDPHAVLAALAKAAYHVAHGKLHKRIRPGGEDSDNDLGVDPDSSSEDKPLIPTDQASSAMSATGLGDDATAEPSSPKSGRRVICSFSIKSKFASHKSSLTVAFPISVSHEVVDRSSEVSVAVLKDDRPPELIDLTFDVEMSSSPEDSPPATPSAEKGSRDPVPPPTGGNTVPEAPAPLAEASSVTKEIPDSGPPSPPPPKATPSAVPGDEDEGITFHDLVALFGSDDDDGD</sequence>
<gene>
    <name evidence="2" type="ORF">JG688_00018503</name>
</gene>
<feature type="compositionally biased region" description="Low complexity" evidence="1">
    <location>
        <begin position="198"/>
        <end position="212"/>
    </location>
</feature>